<protein>
    <submittedName>
        <fullName evidence="3">Sulfurtransferase</fullName>
    </submittedName>
</protein>
<dbReference type="InterPro" id="IPR036873">
    <property type="entry name" value="Rhodanese-like_dom_sf"/>
</dbReference>
<evidence type="ECO:0000313" key="4">
    <source>
        <dbReference type="Proteomes" id="UP000182149"/>
    </source>
</evidence>
<feature type="transmembrane region" description="Helical" evidence="1">
    <location>
        <begin position="6"/>
        <end position="28"/>
    </location>
</feature>
<evidence type="ECO:0000256" key="1">
    <source>
        <dbReference type="SAM" id="Phobius"/>
    </source>
</evidence>
<name>A0A1L8QXC1_9ENTE</name>
<dbReference type="Pfam" id="PF00581">
    <property type="entry name" value="Rhodanese"/>
    <property type="match status" value="1"/>
</dbReference>
<keyword evidence="3" id="KW-0808">Transferase</keyword>
<reference evidence="3 4" key="1">
    <citation type="submission" date="2014-12" db="EMBL/GenBank/DDBJ databases">
        <title>Draft genome sequences of 29 type strains of Enterococci.</title>
        <authorList>
            <person name="Zhong Z."/>
            <person name="Sun Z."/>
            <person name="Liu W."/>
            <person name="Zhang W."/>
            <person name="Zhang H."/>
        </authorList>
    </citation>
    <scope>NUCLEOTIDE SEQUENCE [LARGE SCALE GENOMIC DNA]</scope>
    <source>
        <strain evidence="3 4">DSM 17690</strain>
    </source>
</reference>
<evidence type="ECO:0000313" key="3">
    <source>
        <dbReference type="EMBL" id="OJG12153.1"/>
    </source>
</evidence>
<dbReference type="PROSITE" id="PS50206">
    <property type="entry name" value="RHODANESE_3"/>
    <property type="match status" value="1"/>
</dbReference>
<comment type="caution">
    <text evidence="3">The sequence shown here is derived from an EMBL/GenBank/DDBJ whole genome shotgun (WGS) entry which is preliminary data.</text>
</comment>
<keyword evidence="4" id="KW-1185">Reference proteome</keyword>
<gene>
    <name evidence="3" type="ORF">RU93_GL000083</name>
</gene>
<evidence type="ECO:0000259" key="2">
    <source>
        <dbReference type="PROSITE" id="PS50206"/>
    </source>
</evidence>
<dbReference type="STRING" id="328396.RU93_GL000083"/>
<feature type="domain" description="Rhodanese" evidence="2">
    <location>
        <begin position="45"/>
        <end position="129"/>
    </location>
</feature>
<dbReference type="InterPro" id="IPR001763">
    <property type="entry name" value="Rhodanese-like_dom"/>
</dbReference>
<dbReference type="OrthoDB" id="9808735at2"/>
<dbReference type="GO" id="GO:0016740">
    <property type="term" value="F:transferase activity"/>
    <property type="evidence" value="ECO:0007669"/>
    <property type="project" value="UniProtKB-KW"/>
</dbReference>
<proteinExistence type="predicted"/>
<keyword evidence="1" id="KW-0812">Transmembrane</keyword>
<dbReference type="SUPFAM" id="SSF52821">
    <property type="entry name" value="Rhodanese/Cell cycle control phosphatase"/>
    <property type="match status" value="1"/>
</dbReference>
<dbReference type="PANTHER" id="PTHR43031:SF18">
    <property type="entry name" value="RHODANESE-RELATED SULFURTRANSFERASES"/>
    <property type="match status" value="1"/>
</dbReference>
<dbReference type="CDD" id="cd00158">
    <property type="entry name" value="RHOD"/>
    <property type="match status" value="1"/>
</dbReference>
<sequence length="134" mass="15555">MSGFLIWLNVILVAILLFFGVNWLFYYFMGKRSATIITEEEFKEGMRKAQVIDVREKNEFDAGHILGARNIPYTTFVQSMAGIRKDVPIYLYDNTTTLSVRAANKLRKNGYQDIFILKKGYQEWSGKTKKKKVV</sequence>
<dbReference type="SMART" id="SM00450">
    <property type="entry name" value="RHOD"/>
    <property type="match status" value="1"/>
</dbReference>
<dbReference type="EMBL" id="JXKD01000001">
    <property type="protein sequence ID" value="OJG12153.1"/>
    <property type="molecule type" value="Genomic_DNA"/>
</dbReference>
<dbReference type="Proteomes" id="UP000182149">
    <property type="component" value="Unassembled WGS sequence"/>
</dbReference>
<keyword evidence="1" id="KW-0472">Membrane</keyword>
<dbReference type="InterPro" id="IPR050229">
    <property type="entry name" value="GlpE_sulfurtransferase"/>
</dbReference>
<dbReference type="RefSeq" id="WP_071873645.1">
    <property type="nucleotide sequence ID" value="NZ_JBHSHF010000002.1"/>
</dbReference>
<keyword evidence="1" id="KW-1133">Transmembrane helix</keyword>
<dbReference type="AlphaFoldDB" id="A0A1L8QXC1"/>
<organism evidence="3 4">
    <name type="scientific">Enterococcus aquimarinus</name>
    <dbReference type="NCBI Taxonomy" id="328396"/>
    <lineage>
        <taxon>Bacteria</taxon>
        <taxon>Bacillati</taxon>
        <taxon>Bacillota</taxon>
        <taxon>Bacilli</taxon>
        <taxon>Lactobacillales</taxon>
        <taxon>Enterococcaceae</taxon>
        <taxon>Enterococcus</taxon>
    </lineage>
</organism>
<dbReference type="Gene3D" id="3.40.250.10">
    <property type="entry name" value="Rhodanese-like domain"/>
    <property type="match status" value="1"/>
</dbReference>
<dbReference type="PANTHER" id="PTHR43031">
    <property type="entry name" value="FAD-DEPENDENT OXIDOREDUCTASE"/>
    <property type="match status" value="1"/>
</dbReference>
<accession>A0A1L8QXC1</accession>